<feature type="signal peptide" evidence="2">
    <location>
        <begin position="1"/>
        <end position="24"/>
    </location>
</feature>
<evidence type="ECO:0000313" key="3">
    <source>
        <dbReference type="Proteomes" id="UP000192220"/>
    </source>
</evidence>
<evidence type="ECO:0000256" key="2">
    <source>
        <dbReference type="SAM" id="SignalP"/>
    </source>
</evidence>
<dbReference type="KEGG" id="alim:106522311"/>
<feature type="chain" id="PRO_5014142247" evidence="2">
    <location>
        <begin position="25"/>
        <end position="375"/>
    </location>
</feature>
<dbReference type="Proteomes" id="UP000192220">
    <property type="component" value="Unplaced"/>
</dbReference>
<protein>
    <submittedName>
        <fullName evidence="4">Extensin</fullName>
    </submittedName>
</protein>
<feature type="region of interest" description="Disordered" evidence="1">
    <location>
        <begin position="47"/>
        <end position="79"/>
    </location>
</feature>
<accession>A0A2I4BSK7</accession>
<sequence>MMAEATRFLLRLLLFSLLTAKGYQAFTSRAGSGDNTVSEDELDVDFEGDSISNDAGEESLWVNGPTEESSLEPNETSSYNLTASELPEAEPLKQDRSVLKHQNLSNRFQQATTDNPAEPRSCLPTDPDQPPCPTQRPLRLLCPPPQQPICPPNNSKSHVLPELSFHLRRLLKLLNYKPEVLEESPPPYAFLPLPEWSPVSPQHHGYSPDEPRHYDYHAQERLRQSAQERLRQSAQVPQQYQPEPRPYGIQFLEPYSQSYPSREFREPHRYLPQEFWEPQPHGYQSRRPQLQPHEYMPRESQPHGYLVQDPMERQMPQHEKPDVKPQVHRAPRYKSRWPAHLPQRPHYVLRPRHPANKAHFKTRQPSSSQFYYVPK</sequence>
<dbReference type="InParanoid" id="A0A2I4BSK7"/>
<dbReference type="AlphaFoldDB" id="A0A2I4BSK7"/>
<evidence type="ECO:0000313" key="4">
    <source>
        <dbReference type="RefSeq" id="XP_013870740.1"/>
    </source>
</evidence>
<name>A0A2I4BSK7_AUSLI</name>
<proteinExistence type="predicted"/>
<keyword evidence="2" id="KW-0732">Signal</keyword>
<evidence type="ECO:0000256" key="1">
    <source>
        <dbReference type="SAM" id="MobiDB-lite"/>
    </source>
</evidence>
<feature type="compositionally biased region" description="Polar residues" evidence="1">
    <location>
        <begin position="232"/>
        <end position="241"/>
    </location>
</feature>
<organism evidence="3 4">
    <name type="scientific">Austrofundulus limnaeus</name>
    <name type="common">Annual killifish</name>
    <dbReference type="NCBI Taxonomy" id="52670"/>
    <lineage>
        <taxon>Eukaryota</taxon>
        <taxon>Metazoa</taxon>
        <taxon>Chordata</taxon>
        <taxon>Craniata</taxon>
        <taxon>Vertebrata</taxon>
        <taxon>Euteleostomi</taxon>
        <taxon>Actinopterygii</taxon>
        <taxon>Neopterygii</taxon>
        <taxon>Teleostei</taxon>
        <taxon>Neoteleostei</taxon>
        <taxon>Acanthomorphata</taxon>
        <taxon>Ovalentaria</taxon>
        <taxon>Atherinomorphae</taxon>
        <taxon>Cyprinodontiformes</taxon>
        <taxon>Rivulidae</taxon>
        <taxon>Austrofundulus</taxon>
    </lineage>
</organism>
<gene>
    <name evidence="4" type="primary">LOC106522311</name>
</gene>
<feature type="region of interest" description="Disordered" evidence="1">
    <location>
        <begin position="224"/>
        <end position="245"/>
    </location>
</feature>
<feature type="compositionally biased region" description="Basic residues" evidence="1">
    <location>
        <begin position="326"/>
        <end position="337"/>
    </location>
</feature>
<keyword evidence="3" id="KW-1185">Reference proteome</keyword>
<dbReference type="OrthoDB" id="8447565at2759"/>
<dbReference type="RefSeq" id="XP_013870740.1">
    <property type="nucleotide sequence ID" value="XM_014015286.1"/>
</dbReference>
<dbReference type="GeneID" id="106522311"/>
<feature type="compositionally biased region" description="Basic and acidic residues" evidence="1">
    <location>
        <begin position="315"/>
        <end position="325"/>
    </location>
</feature>
<feature type="region of interest" description="Disordered" evidence="1">
    <location>
        <begin position="356"/>
        <end position="375"/>
    </location>
</feature>
<feature type="region of interest" description="Disordered" evidence="1">
    <location>
        <begin position="110"/>
        <end position="138"/>
    </location>
</feature>
<feature type="compositionally biased region" description="Polar residues" evidence="1">
    <location>
        <begin position="363"/>
        <end position="375"/>
    </location>
</feature>
<reference evidence="4" key="1">
    <citation type="submission" date="2025-08" db="UniProtKB">
        <authorList>
            <consortium name="RefSeq"/>
        </authorList>
    </citation>
    <scope>IDENTIFICATION</scope>
    <source>
        <strain evidence="4">Quisiro</strain>
        <tissue evidence="4">Liver</tissue>
    </source>
</reference>
<feature type="compositionally biased region" description="Polar residues" evidence="1">
    <location>
        <begin position="66"/>
        <end position="79"/>
    </location>
</feature>
<feature type="region of interest" description="Disordered" evidence="1">
    <location>
        <begin position="315"/>
        <end position="346"/>
    </location>
</feature>